<accession>A0A419SGS0</accession>
<evidence type="ECO:0008006" key="3">
    <source>
        <dbReference type="Google" id="ProtNLM"/>
    </source>
</evidence>
<dbReference type="PANTHER" id="PTHR39328">
    <property type="entry name" value="BLL2871 PROTEIN"/>
    <property type="match status" value="1"/>
</dbReference>
<dbReference type="PANTHER" id="PTHR39328:SF1">
    <property type="entry name" value="BLL2871 PROTEIN"/>
    <property type="match status" value="1"/>
</dbReference>
<organism evidence="1 2">
    <name type="scientific">Ammoniphilus oxalaticus</name>
    <dbReference type="NCBI Taxonomy" id="66863"/>
    <lineage>
        <taxon>Bacteria</taxon>
        <taxon>Bacillati</taxon>
        <taxon>Bacillota</taxon>
        <taxon>Bacilli</taxon>
        <taxon>Bacillales</taxon>
        <taxon>Paenibacillaceae</taxon>
        <taxon>Aneurinibacillus group</taxon>
        <taxon>Ammoniphilus</taxon>
    </lineage>
</organism>
<evidence type="ECO:0000313" key="2">
    <source>
        <dbReference type="Proteomes" id="UP000284219"/>
    </source>
</evidence>
<dbReference type="RefSeq" id="WP_120190464.1">
    <property type="nucleotide sequence ID" value="NZ_MCHY01000009.1"/>
</dbReference>
<dbReference type="SUPFAM" id="SSF56235">
    <property type="entry name" value="N-terminal nucleophile aminohydrolases (Ntn hydrolases)"/>
    <property type="match status" value="1"/>
</dbReference>
<dbReference type="Pfam" id="PF06267">
    <property type="entry name" value="DUF1028"/>
    <property type="match status" value="1"/>
</dbReference>
<protein>
    <recommendedName>
        <fullName evidence="3">Fimbrial assembly protein FimA</fullName>
    </recommendedName>
</protein>
<comment type="caution">
    <text evidence="1">The sequence shown here is derived from an EMBL/GenBank/DDBJ whole genome shotgun (WGS) entry which is preliminary data.</text>
</comment>
<evidence type="ECO:0000313" key="1">
    <source>
        <dbReference type="EMBL" id="RKD22973.1"/>
    </source>
</evidence>
<reference evidence="1 2" key="1">
    <citation type="submission" date="2016-08" db="EMBL/GenBank/DDBJ databases">
        <title>Novel Firmicute Genomes.</title>
        <authorList>
            <person name="Poppleton D.I."/>
            <person name="Gribaldo S."/>
        </authorList>
    </citation>
    <scope>NUCLEOTIDE SEQUENCE [LARGE SCALE GENOMIC DNA]</scope>
    <source>
        <strain evidence="1 2">RAOx-1</strain>
    </source>
</reference>
<name>A0A419SGS0_9BACL</name>
<dbReference type="AlphaFoldDB" id="A0A419SGS0"/>
<dbReference type="EMBL" id="MCHY01000009">
    <property type="protein sequence ID" value="RKD22973.1"/>
    <property type="molecule type" value="Genomic_DNA"/>
</dbReference>
<dbReference type="OrthoDB" id="9790012at2"/>
<keyword evidence="2" id="KW-1185">Reference proteome</keyword>
<dbReference type="InterPro" id="IPR010430">
    <property type="entry name" value="DUF1028"/>
</dbReference>
<sequence>MYCNTFSIVARCPDSGRFGVAISTAVPAVGSLCSFAKAGVGAIATQAWVNPSLGVKGLALLEEGLSAEQTLKRLLAEDDGRNSRQLGIVDASGQSIAYTGSRTVRHQGHTSGPNYAIQGNMLKGPETLQAMEDSFCSSEGELAERLMRALEAGQAAGGDKRGKVSAALTVVDTEGFPYCELRVDEHADPVAELRRIFNIHRIGLMSCYNKWVSSIKEGKKVSMRELFKRD</sequence>
<proteinExistence type="predicted"/>
<dbReference type="InterPro" id="IPR029055">
    <property type="entry name" value="Ntn_hydrolases_N"/>
</dbReference>
<gene>
    <name evidence="1" type="ORF">BEP19_12135</name>
</gene>
<dbReference type="Proteomes" id="UP000284219">
    <property type="component" value="Unassembled WGS sequence"/>
</dbReference>
<dbReference type="Gene3D" id="3.60.20.10">
    <property type="entry name" value="Glutamine Phosphoribosylpyrophosphate, subunit 1, domain 1"/>
    <property type="match status" value="1"/>
</dbReference>